<evidence type="ECO:0000256" key="5">
    <source>
        <dbReference type="SAM" id="SignalP"/>
    </source>
</evidence>
<organism evidence="6 7">
    <name type="scientific">Mycolicibacterium poriferae</name>
    <dbReference type="NCBI Taxonomy" id="39694"/>
    <lineage>
        <taxon>Bacteria</taxon>
        <taxon>Bacillati</taxon>
        <taxon>Actinomycetota</taxon>
        <taxon>Actinomycetes</taxon>
        <taxon>Mycobacteriales</taxon>
        <taxon>Mycobacteriaceae</taxon>
        <taxon>Mycolicibacterium</taxon>
    </lineage>
</organism>
<keyword evidence="7" id="KW-1185">Reference proteome</keyword>
<dbReference type="Pfam" id="PF01083">
    <property type="entry name" value="Cutinase"/>
    <property type="match status" value="1"/>
</dbReference>
<dbReference type="InterPro" id="IPR029058">
    <property type="entry name" value="AB_hydrolase_fold"/>
</dbReference>
<reference evidence="6 7" key="1">
    <citation type="journal article" date="2019" name="Emerg. Microbes Infect.">
        <title>Comprehensive subspecies identification of 175 nontuberculous mycobacteria species based on 7547 genomic profiles.</title>
        <authorList>
            <person name="Matsumoto Y."/>
            <person name="Kinjo T."/>
            <person name="Motooka D."/>
            <person name="Nabeya D."/>
            <person name="Jung N."/>
            <person name="Uechi K."/>
            <person name="Horii T."/>
            <person name="Iida T."/>
            <person name="Fujita J."/>
            <person name="Nakamura S."/>
        </authorList>
    </citation>
    <scope>NUCLEOTIDE SEQUENCE [LARGE SCALE GENOMIC DNA]</scope>
    <source>
        <strain evidence="6 7">JCM 12603</strain>
    </source>
</reference>
<dbReference type="Gene3D" id="3.40.50.1820">
    <property type="entry name" value="alpha/beta hydrolase"/>
    <property type="match status" value="1"/>
</dbReference>
<evidence type="ECO:0000256" key="3">
    <source>
        <dbReference type="ARBA" id="ARBA00022801"/>
    </source>
</evidence>
<feature type="signal peptide" evidence="5">
    <location>
        <begin position="1"/>
        <end position="34"/>
    </location>
</feature>
<dbReference type="SUPFAM" id="SSF53474">
    <property type="entry name" value="alpha/beta-Hydrolases"/>
    <property type="match status" value="1"/>
</dbReference>
<accession>A0A6N4VEU0</accession>
<protein>
    <submittedName>
        <fullName evidence="6">Cutinase</fullName>
    </submittedName>
</protein>
<dbReference type="Proteomes" id="UP000466785">
    <property type="component" value="Chromosome"/>
</dbReference>
<dbReference type="SMART" id="SM01110">
    <property type="entry name" value="Cutinase"/>
    <property type="match status" value="1"/>
</dbReference>
<evidence type="ECO:0000256" key="2">
    <source>
        <dbReference type="ARBA" id="ARBA00022487"/>
    </source>
</evidence>
<dbReference type="PANTHER" id="PTHR33630">
    <property type="entry name" value="CUTINASE RV1984C-RELATED-RELATED"/>
    <property type="match status" value="1"/>
</dbReference>
<dbReference type="InterPro" id="IPR000675">
    <property type="entry name" value="Cutinase/axe"/>
</dbReference>
<sequence>MIGVRTFQVARTLMVAALTAAAAAVSVVNSPVAAAVSCPDVEVVFARGTADRTGLGWAGKAFVDSLKWKLLGKRVSAYAVDYPASWNFSKSTSAGAVDANKHVQYIAGMCPDTKIVLGGMSQGAGVIDLITIGNRTIWFFRPAPLPDSMVDHIAAIAVFGNPSRDVSTLGPLTQISPLYGDRAIDLCANGDPYCSNGINFFAHFAYRWNGMINEAATFTAGRVLGIDS</sequence>
<evidence type="ECO:0000256" key="4">
    <source>
        <dbReference type="ARBA" id="ARBA00023157"/>
    </source>
</evidence>
<gene>
    <name evidence="6" type="primary">cut2_3</name>
    <name evidence="6" type="ORF">MPOR_31830</name>
</gene>
<dbReference type="GO" id="GO:0052689">
    <property type="term" value="F:carboxylic ester hydrolase activity"/>
    <property type="evidence" value="ECO:0007669"/>
    <property type="project" value="UniProtKB-KW"/>
</dbReference>
<evidence type="ECO:0000256" key="1">
    <source>
        <dbReference type="ARBA" id="ARBA00007534"/>
    </source>
</evidence>
<dbReference type="PANTHER" id="PTHR33630:SF9">
    <property type="entry name" value="CUTINASE 4"/>
    <property type="match status" value="1"/>
</dbReference>
<name>A0A6N4VEU0_9MYCO</name>
<keyword evidence="4" id="KW-1015">Disulfide bond</keyword>
<keyword evidence="5" id="KW-0732">Signal</keyword>
<feature type="chain" id="PRO_5027014596" evidence="5">
    <location>
        <begin position="35"/>
        <end position="228"/>
    </location>
</feature>
<evidence type="ECO:0000313" key="7">
    <source>
        <dbReference type="Proteomes" id="UP000466785"/>
    </source>
</evidence>
<dbReference type="EMBL" id="AP022570">
    <property type="protein sequence ID" value="BBX52157.1"/>
    <property type="molecule type" value="Genomic_DNA"/>
</dbReference>
<comment type="similarity">
    <text evidence="1">Belongs to the cutinase family.</text>
</comment>
<dbReference type="KEGG" id="mpof:MPOR_31830"/>
<evidence type="ECO:0000313" key="6">
    <source>
        <dbReference type="EMBL" id="BBX52157.1"/>
    </source>
</evidence>
<proteinExistence type="inferred from homology"/>
<keyword evidence="2" id="KW-0719">Serine esterase</keyword>
<keyword evidence="3" id="KW-0378">Hydrolase</keyword>
<dbReference type="AlphaFoldDB" id="A0A6N4VEU0"/>